<keyword evidence="3" id="KW-1003">Cell membrane</keyword>
<evidence type="ECO:0000313" key="6">
    <source>
        <dbReference type="EMBL" id="SVC78958.1"/>
    </source>
</evidence>
<dbReference type="PANTHER" id="PTHR43163:SF6">
    <property type="entry name" value="DIPEPTIDE TRANSPORT SYSTEM PERMEASE PROTEIN DPPB-RELATED"/>
    <property type="match status" value="1"/>
</dbReference>
<evidence type="ECO:0000256" key="3">
    <source>
        <dbReference type="ARBA" id="ARBA00022475"/>
    </source>
</evidence>
<dbReference type="Pfam" id="PF19300">
    <property type="entry name" value="BPD_transp_1_N"/>
    <property type="match status" value="1"/>
</dbReference>
<dbReference type="InterPro" id="IPR045621">
    <property type="entry name" value="BPD_transp_1_N"/>
</dbReference>
<evidence type="ECO:0000256" key="4">
    <source>
        <dbReference type="SAM" id="Phobius"/>
    </source>
</evidence>
<accession>A0A382Q207</accession>
<keyword evidence="4" id="KW-0472">Membrane</keyword>
<evidence type="ECO:0000256" key="1">
    <source>
        <dbReference type="ARBA" id="ARBA00004651"/>
    </source>
</evidence>
<keyword evidence="4" id="KW-1133">Transmembrane helix</keyword>
<dbReference type="AlphaFoldDB" id="A0A382Q207"/>
<keyword evidence="2" id="KW-0813">Transport</keyword>
<sequence length="110" mass="12777">MVQFIAKRLMIFFPMLFIMSILAFALIQAPPGDYLTDYVAAQQAMGDFMSKDDEEALREQYGLNQGLHVQYMKWIWGVVHWDLGISLEFQMPVTQLLNERLLMTLILIGF</sequence>
<dbReference type="GO" id="GO:0005886">
    <property type="term" value="C:plasma membrane"/>
    <property type="evidence" value="ECO:0007669"/>
    <property type="project" value="UniProtKB-SubCell"/>
</dbReference>
<evidence type="ECO:0000256" key="2">
    <source>
        <dbReference type="ARBA" id="ARBA00022448"/>
    </source>
</evidence>
<name>A0A382Q207_9ZZZZ</name>
<comment type="subcellular location">
    <subcellularLocation>
        <location evidence="1">Cell membrane</location>
        <topology evidence="1">Multi-pass membrane protein</topology>
    </subcellularLocation>
</comment>
<feature type="transmembrane region" description="Helical" evidence="4">
    <location>
        <begin position="9"/>
        <end position="27"/>
    </location>
</feature>
<gene>
    <name evidence="6" type="ORF">METZ01_LOCUS331812</name>
</gene>
<feature type="non-terminal residue" evidence="6">
    <location>
        <position position="110"/>
    </location>
</feature>
<dbReference type="EMBL" id="UINC01111040">
    <property type="protein sequence ID" value="SVC78958.1"/>
    <property type="molecule type" value="Genomic_DNA"/>
</dbReference>
<organism evidence="6">
    <name type="scientific">marine metagenome</name>
    <dbReference type="NCBI Taxonomy" id="408172"/>
    <lineage>
        <taxon>unclassified sequences</taxon>
        <taxon>metagenomes</taxon>
        <taxon>ecological metagenomes</taxon>
    </lineage>
</organism>
<protein>
    <recommendedName>
        <fullName evidence="5">ABC transporter type 1 GsiC-like N-terminal domain-containing protein</fullName>
    </recommendedName>
</protein>
<evidence type="ECO:0000259" key="5">
    <source>
        <dbReference type="Pfam" id="PF19300"/>
    </source>
</evidence>
<dbReference type="PANTHER" id="PTHR43163">
    <property type="entry name" value="DIPEPTIDE TRANSPORT SYSTEM PERMEASE PROTEIN DPPB-RELATED"/>
    <property type="match status" value="1"/>
</dbReference>
<proteinExistence type="predicted"/>
<reference evidence="6" key="1">
    <citation type="submission" date="2018-05" db="EMBL/GenBank/DDBJ databases">
        <authorList>
            <person name="Lanie J.A."/>
            <person name="Ng W.-L."/>
            <person name="Kazmierczak K.M."/>
            <person name="Andrzejewski T.M."/>
            <person name="Davidsen T.M."/>
            <person name="Wayne K.J."/>
            <person name="Tettelin H."/>
            <person name="Glass J.I."/>
            <person name="Rusch D."/>
            <person name="Podicherti R."/>
            <person name="Tsui H.-C.T."/>
            <person name="Winkler M.E."/>
        </authorList>
    </citation>
    <scope>NUCLEOTIDE SEQUENCE</scope>
</reference>
<keyword evidence="4" id="KW-0812">Transmembrane</keyword>
<feature type="domain" description="ABC transporter type 1 GsiC-like N-terminal" evidence="5">
    <location>
        <begin position="1"/>
        <end position="80"/>
    </location>
</feature>